<dbReference type="SMART" id="SM00460">
    <property type="entry name" value="TGc"/>
    <property type="match status" value="1"/>
</dbReference>
<reference evidence="2 3" key="1">
    <citation type="submission" date="2020-08" db="EMBL/GenBank/DDBJ databases">
        <title>Genomic Encyclopedia of Type Strains, Phase IV (KMG-IV): sequencing the most valuable type-strain genomes for metagenomic binning, comparative biology and taxonomic classification.</title>
        <authorList>
            <person name="Goeker M."/>
        </authorList>
    </citation>
    <scope>NUCLEOTIDE SEQUENCE [LARGE SCALE GENOMIC DNA]</scope>
    <source>
        <strain evidence="2 3">YIM 65646</strain>
    </source>
</reference>
<dbReference type="EMBL" id="JACHGT010000011">
    <property type="protein sequence ID" value="MBB6037111.1"/>
    <property type="molecule type" value="Genomic_DNA"/>
</dbReference>
<gene>
    <name evidence="2" type="ORF">HNR73_004984</name>
</gene>
<evidence type="ECO:0000313" key="2">
    <source>
        <dbReference type="EMBL" id="MBB6037111.1"/>
    </source>
</evidence>
<dbReference type="Proteomes" id="UP000548476">
    <property type="component" value="Unassembled WGS sequence"/>
</dbReference>
<comment type="caution">
    <text evidence="2">The sequence shown here is derived from an EMBL/GenBank/DDBJ whole genome shotgun (WGS) entry which is preliminary data.</text>
</comment>
<feature type="domain" description="Transglutaminase-like" evidence="1">
    <location>
        <begin position="110"/>
        <end position="175"/>
    </location>
</feature>
<dbReference type="Gene3D" id="3.10.620.30">
    <property type="match status" value="1"/>
</dbReference>
<keyword evidence="3" id="KW-1185">Reference proteome</keyword>
<accession>A0A841FIE0</accession>
<dbReference type="Pfam" id="PF01841">
    <property type="entry name" value="Transglut_core"/>
    <property type="match status" value="1"/>
</dbReference>
<dbReference type="InterPro" id="IPR002931">
    <property type="entry name" value="Transglutaminase-like"/>
</dbReference>
<protein>
    <recommendedName>
        <fullName evidence="1">Transglutaminase-like domain-containing protein</fullName>
    </recommendedName>
</protein>
<evidence type="ECO:0000259" key="1">
    <source>
        <dbReference type="SMART" id="SM00460"/>
    </source>
</evidence>
<evidence type="ECO:0000313" key="3">
    <source>
        <dbReference type="Proteomes" id="UP000548476"/>
    </source>
</evidence>
<dbReference type="SUPFAM" id="SSF54001">
    <property type="entry name" value="Cysteine proteinases"/>
    <property type="match status" value="1"/>
</dbReference>
<dbReference type="AlphaFoldDB" id="A0A841FIE0"/>
<proteinExistence type="predicted"/>
<dbReference type="InterPro" id="IPR038765">
    <property type="entry name" value="Papain-like_cys_pep_sf"/>
</dbReference>
<name>A0A841FIE0_9ACTN</name>
<sequence>MHVLSRPEAGFYGTHSVATDPGGEGWAALNSLVGSPAELAASVRNLVVHREGCARYGFTLPDDRRNEAETRYVSGFLTVLRGLSGDDGHDGHDGPGDGEAPLDLIAERRPEARLAGTCRDFALLFAAALRHNGIPARLRCGFMTYGEGGPEFRGDHWVTEYWRPGKGWTLADPEFGGYDPDFDPMDVPRDRFLVAGDAWRLCREGKDDPANFGVRIPDVLDLTGLSMLRGNVVRDLAALNKVEVLPWDVWGLAELETEPDDASLALLDRVADLGSAGGAFEALREAYEENPGLKITAPVTSYTTYGGVRIVEIRE</sequence>
<organism evidence="2 3">
    <name type="scientific">Phytomonospora endophytica</name>
    <dbReference type="NCBI Taxonomy" id="714109"/>
    <lineage>
        <taxon>Bacteria</taxon>
        <taxon>Bacillati</taxon>
        <taxon>Actinomycetota</taxon>
        <taxon>Actinomycetes</taxon>
        <taxon>Micromonosporales</taxon>
        <taxon>Micromonosporaceae</taxon>
        <taxon>Phytomonospora</taxon>
    </lineage>
</organism>
<dbReference type="RefSeq" id="WP_184789934.1">
    <property type="nucleotide sequence ID" value="NZ_BONT01000071.1"/>
</dbReference>